<accession>A0A1I5H7X0</accession>
<proteinExistence type="predicted"/>
<organism evidence="1 2">
    <name type="scientific">Pseudonocardia ammonioxydans</name>
    <dbReference type="NCBI Taxonomy" id="260086"/>
    <lineage>
        <taxon>Bacteria</taxon>
        <taxon>Bacillati</taxon>
        <taxon>Actinomycetota</taxon>
        <taxon>Actinomycetes</taxon>
        <taxon>Pseudonocardiales</taxon>
        <taxon>Pseudonocardiaceae</taxon>
        <taxon>Pseudonocardia</taxon>
    </lineage>
</organism>
<protein>
    <submittedName>
        <fullName evidence="1">Uncharacterized protein</fullName>
    </submittedName>
</protein>
<name>A0A1I5H7X0_PSUAM</name>
<evidence type="ECO:0000313" key="2">
    <source>
        <dbReference type="Proteomes" id="UP000199614"/>
    </source>
</evidence>
<keyword evidence="2" id="KW-1185">Reference proteome</keyword>
<reference evidence="1 2" key="1">
    <citation type="submission" date="2016-10" db="EMBL/GenBank/DDBJ databases">
        <authorList>
            <person name="de Groot N.N."/>
        </authorList>
    </citation>
    <scope>NUCLEOTIDE SEQUENCE [LARGE SCALE GENOMIC DNA]</scope>
    <source>
        <strain evidence="1 2">CGMCC 4.1877</strain>
    </source>
</reference>
<sequence length="61" mass="6482">MSTVTTSSALEFSPVLGHHVYAGTDVPAQTRREAQIAADLIEDAVVGGPEVIDDDEEEPPF</sequence>
<gene>
    <name evidence="1" type="ORF">SAMN05216207_10599</name>
</gene>
<evidence type="ECO:0000313" key="1">
    <source>
        <dbReference type="EMBL" id="SFO44190.1"/>
    </source>
</evidence>
<dbReference type="Proteomes" id="UP000199614">
    <property type="component" value="Unassembled WGS sequence"/>
</dbReference>
<dbReference type="RefSeq" id="WP_093355228.1">
    <property type="nucleotide sequence ID" value="NZ_FOUY01000059.1"/>
</dbReference>
<dbReference type="AlphaFoldDB" id="A0A1I5H7X0"/>
<dbReference type="EMBL" id="FOUY01000059">
    <property type="protein sequence ID" value="SFO44190.1"/>
    <property type="molecule type" value="Genomic_DNA"/>
</dbReference>